<feature type="chain" id="PRO_5034401386" description="WSC domain-containing protein" evidence="1">
    <location>
        <begin position="26"/>
        <end position="159"/>
    </location>
</feature>
<evidence type="ECO:0000256" key="1">
    <source>
        <dbReference type="SAM" id="SignalP"/>
    </source>
</evidence>
<evidence type="ECO:0000313" key="3">
    <source>
        <dbReference type="Proteomes" id="UP000654918"/>
    </source>
</evidence>
<name>A0A8H6JMQ6_9PEZI</name>
<comment type="caution">
    <text evidence="2">The sequence shown here is derived from an EMBL/GenBank/DDBJ whole genome shotgun (WGS) entry which is preliminary data.</text>
</comment>
<organism evidence="2 3">
    <name type="scientific">Colletotrichum plurivorum</name>
    <dbReference type="NCBI Taxonomy" id="2175906"/>
    <lineage>
        <taxon>Eukaryota</taxon>
        <taxon>Fungi</taxon>
        <taxon>Dikarya</taxon>
        <taxon>Ascomycota</taxon>
        <taxon>Pezizomycotina</taxon>
        <taxon>Sordariomycetes</taxon>
        <taxon>Hypocreomycetidae</taxon>
        <taxon>Glomerellales</taxon>
        <taxon>Glomerellaceae</taxon>
        <taxon>Colletotrichum</taxon>
        <taxon>Colletotrichum orchidearum species complex</taxon>
    </lineage>
</organism>
<keyword evidence="1" id="KW-0732">Signal</keyword>
<evidence type="ECO:0008006" key="4">
    <source>
        <dbReference type="Google" id="ProtNLM"/>
    </source>
</evidence>
<proteinExistence type="predicted"/>
<dbReference type="AlphaFoldDB" id="A0A8H6JMQ6"/>
<protein>
    <recommendedName>
        <fullName evidence="4">WSC domain-containing protein</fullName>
    </recommendedName>
</protein>
<evidence type="ECO:0000313" key="2">
    <source>
        <dbReference type="EMBL" id="KAF6815737.1"/>
    </source>
</evidence>
<reference evidence="2" key="1">
    <citation type="journal article" date="2020" name="Phytopathology">
        <title>Genome Sequence Resources of Colletotrichum truncatum, C. plurivorum, C. musicola, and C. sojae: Four Species Pathogenic to Soybean (Glycine max).</title>
        <authorList>
            <person name="Rogerio F."/>
            <person name="Boufleur T.R."/>
            <person name="Ciampi-Guillardi M."/>
            <person name="Sukno S.A."/>
            <person name="Thon M.R."/>
            <person name="Massola Junior N.S."/>
            <person name="Baroncelli R."/>
        </authorList>
    </citation>
    <scope>NUCLEOTIDE SEQUENCE</scope>
    <source>
        <strain evidence="2">LFN00145</strain>
    </source>
</reference>
<sequence length="159" mass="17222">MYPPKRANIHLLWALGFLATPAVVALDQPPLQSGFTYAYCGGIVNFQAVFGNPATTSVGPEDCQNECSSRFARYAAIGTAQNCFCAGANATPFLAASPSPNTALCSRPGDGLCEYHVYFVHLLDLLLRFVILHRDLELNGRADVDQLTSHLVLDSELVF</sequence>
<dbReference type="EMBL" id="WIGO01000351">
    <property type="protein sequence ID" value="KAF6815737.1"/>
    <property type="molecule type" value="Genomic_DNA"/>
</dbReference>
<accession>A0A8H6JMQ6</accession>
<gene>
    <name evidence="2" type="ORF">CPLU01_14059</name>
</gene>
<keyword evidence="3" id="KW-1185">Reference proteome</keyword>
<dbReference type="Proteomes" id="UP000654918">
    <property type="component" value="Unassembled WGS sequence"/>
</dbReference>
<feature type="signal peptide" evidence="1">
    <location>
        <begin position="1"/>
        <end position="25"/>
    </location>
</feature>